<evidence type="ECO:0000313" key="2">
    <source>
        <dbReference type="EMBL" id="KAJ1124668.1"/>
    </source>
</evidence>
<accession>A0AAV7PDS0</accession>
<evidence type="ECO:0000313" key="3">
    <source>
        <dbReference type="Proteomes" id="UP001066276"/>
    </source>
</evidence>
<keyword evidence="3" id="KW-1185">Reference proteome</keyword>
<protein>
    <submittedName>
        <fullName evidence="2">Uncharacterized protein</fullName>
    </submittedName>
</protein>
<dbReference type="Proteomes" id="UP001066276">
    <property type="component" value="Chromosome 7"/>
</dbReference>
<organism evidence="2 3">
    <name type="scientific">Pleurodeles waltl</name>
    <name type="common">Iberian ribbed newt</name>
    <dbReference type="NCBI Taxonomy" id="8319"/>
    <lineage>
        <taxon>Eukaryota</taxon>
        <taxon>Metazoa</taxon>
        <taxon>Chordata</taxon>
        <taxon>Craniata</taxon>
        <taxon>Vertebrata</taxon>
        <taxon>Euteleostomi</taxon>
        <taxon>Amphibia</taxon>
        <taxon>Batrachia</taxon>
        <taxon>Caudata</taxon>
        <taxon>Salamandroidea</taxon>
        <taxon>Salamandridae</taxon>
        <taxon>Pleurodelinae</taxon>
        <taxon>Pleurodeles</taxon>
    </lineage>
</organism>
<dbReference type="EMBL" id="JANPWB010000011">
    <property type="protein sequence ID" value="KAJ1124668.1"/>
    <property type="molecule type" value="Genomic_DNA"/>
</dbReference>
<name>A0AAV7PDS0_PLEWA</name>
<sequence>MRLLHEAGHLDLLADGGACRERPSRQVAIGVAAAVAACSPPRKSGGRRALQVRSVGAGKGRAGRAGEPSRRGVAGLTRRTGPLGWSPWGGAEGGAVGGIGTVPAAAPTAKGLLSRGPRSLGARPPKRGLPGGASQGARVGDLMYCRLEQVQAETENGHMTDENGWDENRTRQTHIGRGWTVAGLRR</sequence>
<reference evidence="2" key="1">
    <citation type="journal article" date="2022" name="bioRxiv">
        <title>Sequencing and chromosome-scale assembly of the giantPleurodeles waltlgenome.</title>
        <authorList>
            <person name="Brown T."/>
            <person name="Elewa A."/>
            <person name="Iarovenko S."/>
            <person name="Subramanian E."/>
            <person name="Araus A.J."/>
            <person name="Petzold A."/>
            <person name="Susuki M."/>
            <person name="Suzuki K.-i.T."/>
            <person name="Hayashi T."/>
            <person name="Toyoda A."/>
            <person name="Oliveira C."/>
            <person name="Osipova E."/>
            <person name="Leigh N.D."/>
            <person name="Simon A."/>
            <person name="Yun M.H."/>
        </authorList>
    </citation>
    <scope>NUCLEOTIDE SEQUENCE</scope>
    <source>
        <strain evidence="2">20211129_DDA</strain>
        <tissue evidence="2">Liver</tissue>
    </source>
</reference>
<feature type="region of interest" description="Disordered" evidence="1">
    <location>
        <begin position="112"/>
        <end position="135"/>
    </location>
</feature>
<gene>
    <name evidence="2" type="ORF">NDU88_003117</name>
</gene>
<dbReference type="AlphaFoldDB" id="A0AAV7PDS0"/>
<evidence type="ECO:0000256" key="1">
    <source>
        <dbReference type="SAM" id="MobiDB-lite"/>
    </source>
</evidence>
<feature type="region of interest" description="Disordered" evidence="1">
    <location>
        <begin position="40"/>
        <end position="87"/>
    </location>
</feature>
<proteinExistence type="predicted"/>
<comment type="caution">
    <text evidence="2">The sequence shown here is derived from an EMBL/GenBank/DDBJ whole genome shotgun (WGS) entry which is preliminary data.</text>
</comment>